<comment type="caution">
    <text evidence="1">The sequence shown here is derived from an EMBL/GenBank/DDBJ whole genome shotgun (WGS) entry which is preliminary data.</text>
</comment>
<keyword evidence="2" id="KW-1185">Reference proteome</keyword>
<dbReference type="EMBL" id="VTPC01090447">
    <property type="protein sequence ID" value="KAF2883287.1"/>
    <property type="molecule type" value="Genomic_DNA"/>
</dbReference>
<evidence type="ECO:0000313" key="1">
    <source>
        <dbReference type="EMBL" id="KAF2883287.1"/>
    </source>
</evidence>
<name>A0A8K0G042_IGNLU</name>
<dbReference type="Proteomes" id="UP000801492">
    <property type="component" value="Unassembled WGS sequence"/>
</dbReference>
<dbReference type="AlphaFoldDB" id="A0A8K0G042"/>
<sequence>MPVVVTDNAKNFGKAFKIYSVPNELDNTDDQDFLNGENVDISVHDIPDFLEIEQNLQNNLELEDSNITLPQQIPFTEVLAKSIDILQGEEYCCLGKVLPTLFQIKKSLNSLTHLVFCAPLKDAILEDINKRYEDILNLNSSTSKPYVLAAISVPKSKLKWVTSTTLDEPGVEKYTKLLKSLFVTECEKTYKTDVSNNTCDDETSFNWQ</sequence>
<dbReference type="OrthoDB" id="6774550at2759"/>
<evidence type="ECO:0000313" key="2">
    <source>
        <dbReference type="Proteomes" id="UP000801492"/>
    </source>
</evidence>
<gene>
    <name evidence="1" type="ORF">ILUMI_22876</name>
</gene>
<organism evidence="1 2">
    <name type="scientific">Ignelater luminosus</name>
    <name type="common">Cucubano</name>
    <name type="synonym">Pyrophorus luminosus</name>
    <dbReference type="NCBI Taxonomy" id="2038154"/>
    <lineage>
        <taxon>Eukaryota</taxon>
        <taxon>Metazoa</taxon>
        <taxon>Ecdysozoa</taxon>
        <taxon>Arthropoda</taxon>
        <taxon>Hexapoda</taxon>
        <taxon>Insecta</taxon>
        <taxon>Pterygota</taxon>
        <taxon>Neoptera</taxon>
        <taxon>Endopterygota</taxon>
        <taxon>Coleoptera</taxon>
        <taxon>Polyphaga</taxon>
        <taxon>Elateriformia</taxon>
        <taxon>Elateroidea</taxon>
        <taxon>Elateridae</taxon>
        <taxon>Agrypninae</taxon>
        <taxon>Pyrophorini</taxon>
        <taxon>Ignelater</taxon>
    </lineage>
</organism>
<reference evidence="1" key="1">
    <citation type="submission" date="2019-08" db="EMBL/GenBank/DDBJ databases">
        <title>The genome of the North American firefly Photinus pyralis.</title>
        <authorList>
            <consortium name="Photinus pyralis genome working group"/>
            <person name="Fallon T.R."/>
            <person name="Sander Lower S.E."/>
            <person name="Weng J.-K."/>
        </authorList>
    </citation>
    <scope>NUCLEOTIDE SEQUENCE</scope>
    <source>
        <strain evidence="1">TRF0915ILg1</strain>
        <tissue evidence="1">Whole body</tissue>
    </source>
</reference>
<accession>A0A8K0G042</accession>
<proteinExistence type="predicted"/>
<protein>
    <submittedName>
        <fullName evidence="1">Uncharacterized protein</fullName>
    </submittedName>
</protein>